<evidence type="ECO:0000256" key="3">
    <source>
        <dbReference type="ARBA" id="ARBA00023242"/>
    </source>
</evidence>
<dbReference type="InterPro" id="IPR011989">
    <property type="entry name" value="ARM-like"/>
</dbReference>
<dbReference type="Gene3D" id="1.25.10.10">
    <property type="entry name" value="Leucine-rich Repeat Variant"/>
    <property type="match status" value="1"/>
</dbReference>
<evidence type="ECO:0000313" key="6">
    <source>
        <dbReference type="Proteomes" id="UP001378960"/>
    </source>
</evidence>
<dbReference type="GO" id="GO:0006397">
    <property type="term" value="P:mRNA processing"/>
    <property type="evidence" value="ECO:0007669"/>
    <property type="project" value="UniProtKB-KW"/>
</dbReference>
<keyword evidence="2" id="KW-0507">mRNA processing</keyword>
<comment type="caution">
    <text evidence="5">The sequence shown here is derived from an EMBL/GenBank/DDBJ whole genome shotgun (WGS) entry which is preliminary data.</text>
</comment>
<name>A0AAV5RCK2_PICKL</name>
<accession>A0AAV5RCK2</accession>
<protein>
    <submittedName>
        <fullName evidence="5">RNA-processing protein</fullName>
    </submittedName>
</protein>
<dbReference type="GO" id="GO:0005847">
    <property type="term" value="C:mRNA cleavage and polyadenylation specificity factor complex"/>
    <property type="evidence" value="ECO:0007669"/>
    <property type="project" value="TreeGrafter"/>
</dbReference>
<dbReference type="Pfam" id="PF11935">
    <property type="entry name" value="SYMPK_PTA1_N"/>
    <property type="match status" value="1"/>
</dbReference>
<keyword evidence="3" id="KW-0539">Nucleus</keyword>
<organism evidence="5 6">
    <name type="scientific">Pichia kluyveri</name>
    <name type="common">Yeast</name>
    <dbReference type="NCBI Taxonomy" id="36015"/>
    <lineage>
        <taxon>Eukaryota</taxon>
        <taxon>Fungi</taxon>
        <taxon>Dikarya</taxon>
        <taxon>Ascomycota</taxon>
        <taxon>Saccharomycotina</taxon>
        <taxon>Pichiomycetes</taxon>
        <taxon>Pichiales</taxon>
        <taxon>Pichiaceae</taxon>
        <taxon>Pichia</taxon>
    </lineage>
</organism>
<evidence type="ECO:0000256" key="2">
    <source>
        <dbReference type="ARBA" id="ARBA00022664"/>
    </source>
</evidence>
<evidence type="ECO:0000259" key="4">
    <source>
        <dbReference type="Pfam" id="PF11935"/>
    </source>
</evidence>
<dbReference type="Proteomes" id="UP001378960">
    <property type="component" value="Unassembled WGS sequence"/>
</dbReference>
<gene>
    <name evidence="5" type="ORF">DAPK24_049390</name>
</gene>
<dbReference type="InterPro" id="IPR021850">
    <property type="entry name" value="Symplekin/Pta1"/>
</dbReference>
<feature type="domain" description="Symplekin/Pta1 N-terminal" evidence="4">
    <location>
        <begin position="93"/>
        <end position="301"/>
    </location>
</feature>
<evidence type="ECO:0000256" key="1">
    <source>
        <dbReference type="ARBA" id="ARBA00004123"/>
    </source>
</evidence>
<proteinExistence type="predicted"/>
<sequence length="669" mass="77627">MDDPSQIVQAALLARESPSYFPQILSSVLDVALVRANNNELSSKVLLACVSFIHSAFVTNKFDINLRKSNSHLLLPLLEKLLINDKPSISTLIVQKSLEIYYSIYNFIFNYLINNPLKEIWNKLSNLNNYLIDKLYTSYPLNPLNKHNDLNRSIGCKLAILKLIHSIILTQLPNNNSIIPSNHPFLYNSSINNQAHSLIDFLFNYINNPIIHSTLIFSTILSILMSLFKLKSQLISNKLLNFILSYESQFKFSNYFNKLLKNILLSKFNDRLDKILLSLLLNRGFIDKDLPLKSRFSKKLSYMIDESIKYKKNLLDYKDNLKEDPNHPIFFNESSIPLNLNYKSLFSLIDPNYDTKDDNTNSLNVSSLDPNLRNNLIIESLKNVSNDDLNYALSIIINRCFNYKNKLQEENKETDNQVNINIQEQQQIQEQSQIQNESDYQQNIIKSSLSPPPIHESHSPVIIHSPSPPPQSFELPTPSILKDSDKELQINHLLSSPNEISINYIIRLITRGININTIYSNKLRELLFNYFKENDLKQNIDNIIIWLNEEYYSSFIVNKTNINNYLIYTNKIIDSILPFIENNDRNLIIRLLSELPYLNDEIILKLKSLCMDPLRNKMIFQVILYLIMFKPPVLNSCLNLIKLVKQDALNVNDENLSNQCDNYLSKYSK</sequence>
<dbReference type="PANTHER" id="PTHR15245">
    <property type="entry name" value="SYMPLEKIN-RELATED"/>
    <property type="match status" value="1"/>
</dbReference>
<dbReference type="PANTHER" id="PTHR15245:SF20">
    <property type="entry name" value="SYMPLEKIN"/>
    <property type="match status" value="1"/>
</dbReference>
<evidence type="ECO:0000313" key="5">
    <source>
        <dbReference type="EMBL" id="GMM48341.1"/>
    </source>
</evidence>
<comment type="subcellular location">
    <subcellularLocation>
        <location evidence="1">Nucleus</location>
    </subcellularLocation>
</comment>
<dbReference type="AlphaFoldDB" id="A0AAV5RCK2"/>
<reference evidence="5 6" key="1">
    <citation type="journal article" date="2023" name="Elife">
        <title>Identification of key yeast species and microbe-microbe interactions impacting larval growth of Drosophila in the wild.</title>
        <authorList>
            <person name="Mure A."/>
            <person name="Sugiura Y."/>
            <person name="Maeda R."/>
            <person name="Honda K."/>
            <person name="Sakurai N."/>
            <person name="Takahashi Y."/>
            <person name="Watada M."/>
            <person name="Katoh T."/>
            <person name="Gotoh A."/>
            <person name="Gotoh Y."/>
            <person name="Taniguchi I."/>
            <person name="Nakamura K."/>
            <person name="Hayashi T."/>
            <person name="Katayama T."/>
            <person name="Uemura T."/>
            <person name="Hattori Y."/>
        </authorList>
    </citation>
    <scope>NUCLEOTIDE SEQUENCE [LARGE SCALE GENOMIC DNA]</scope>
    <source>
        <strain evidence="5 6">PK-24</strain>
    </source>
</reference>
<keyword evidence="6" id="KW-1185">Reference proteome</keyword>
<dbReference type="InterPro" id="IPR032460">
    <property type="entry name" value="Symplekin/Pta1_N"/>
</dbReference>
<dbReference type="EMBL" id="BTGB01000009">
    <property type="protein sequence ID" value="GMM48341.1"/>
    <property type="molecule type" value="Genomic_DNA"/>
</dbReference>